<keyword evidence="4 8" id="KW-0249">Electron transport</keyword>
<keyword evidence="7" id="KW-0003">3Fe-4S</keyword>
<dbReference type="OrthoDB" id="3215002at2"/>
<keyword evidence="3 8" id="KW-0479">Metal-binding</keyword>
<evidence type="ECO:0000313" key="12">
    <source>
        <dbReference type="Proteomes" id="UP000234331"/>
    </source>
</evidence>
<name>A0A2I2KMK0_9ACTN</name>
<evidence type="ECO:0000256" key="2">
    <source>
        <dbReference type="ARBA" id="ARBA00022448"/>
    </source>
</evidence>
<evidence type="ECO:0000259" key="10">
    <source>
        <dbReference type="PROSITE" id="PS51379"/>
    </source>
</evidence>
<proteinExistence type="predicted"/>
<evidence type="ECO:0000256" key="6">
    <source>
        <dbReference type="ARBA" id="ARBA00023014"/>
    </source>
</evidence>
<dbReference type="Gene3D" id="3.30.70.20">
    <property type="match status" value="1"/>
</dbReference>
<gene>
    <name evidence="11" type="primary">subB</name>
    <name evidence="11" type="ORF">FRACA_160041</name>
</gene>
<dbReference type="PRINTS" id="PR00352">
    <property type="entry name" value="3FE4SFRDOXIN"/>
</dbReference>
<dbReference type="GO" id="GO:0009055">
    <property type="term" value="F:electron transfer activity"/>
    <property type="evidence" value="ECO:0007669"/>
    <property type="project" value="UniProtKB-UniRule"/>
</dbReference>
<dbReference type="InterPro" id="IPR017896">
    <property type="entry name" value="4Fe4S_Fe-S-bd"/>
</dbReference>
<dbReference type="PROSITE" id="PS51379">
    <property type="entry name" value="4FE4S_FER_2"/>
    <property type="match status" value="1"/>
</dbReference>
<organism evidence="11 12">
    <name type="scientific">Frankia canadensis</name>
    <dbReference type="NCBI Taxonomy" id="1836972"/>
    <lineage>
        <taxon>Bacteria</taxon>
        <taxon>Bacillati</taxon>
        <taxon>Actinomycetota</taxon>
        <taxon>Actinomycetes</taxon>
        <taxon>Frankiales</taxon>
        <taxon>Frankiaceae</taxon>
        <taxon>Frankia</taxon>
    </lineage>
</organism>
<dbReference type="Proteomes" id="UP000234331">
    <property type="component" value="Unassembled WGS sequence"/>
</dbReference>
<sequence>MRVNVDFDRCASSGTCVRLAPDIFEIRDDGYLYLLNGEPDDSRRDDLQEAVDSCPTEAISLSES</sequence>
<accession>A0A2I2KMK0</accession>
<evidence type="ECO:0000256" key="1">
    <source>
        <dbReference type="ARBA" id="ARBA00001927"/>
    </source>
</evidence>
<evidence type="ECO:0000256" key="8">
    <source>
        <dbReference type="RuleBase" id="RU368020"/>
    </source>
</evidence>
<evidence type="ECO:0000256" key="9">
    <source>
        <dbReference type="SAM" id="MobiDB-lite"/>
    </source>
</evidence>
<evidence type="ECO:0000256" key="3">
    <source>
        <dbReference type="ARBA" id="ARBA00022723"/>
    </source>
</evidence>
<evidence type="ECO:0000313" key="11">
    <source>
        <dbReference type="EMBL" id="SNQ46890.1"/>
    </source>
</evidence>
<evidence type="ECO:0000256" key="5">
    <source>
        <dbReference type="ARBA" id="ARBA00023004"/>
    </source>
</evidence>
<dbReference type="RefSeq" id="WP_101830827.1">
    <property type="nucleotide sequence ID" value="NZ_FZMO01000068.1"/>
</dbReference>
<feature type="domain" description="4Fe-4S ferredoxin-type" evidence="10">
    <location>
        <begin position="1"/>
        <end position="29"/>
    </location>
</feature>
<dbReference type="GO" id="GO:0051538">
    <property type="term" value="F:3 iron, 4 sulfur cluster binding"/>
    <property type="evidence" value="ECO:0007669"/>
    <property type="project" value="UniProtKB-KW"/>
</dbReference>
<protein>
    <recommendedName>
        <fullName evidence="8">Ferredoxin</fullName>
    </recommendedName>
</protein>
<reference evidence="11 12" key="1">
    <citation type="submission" date="2017-06" db="EMBL/GenBank/DDBJ databases">
        <authorList>
            <person name="Kim H.J."/>
            <person name="Triplett B.A."/>
        </authorList>
    </citation>
    <scope>NUCLEOTIDE SEQUENCE [LARGE SCALE GENOMIC DNA]</scope>
    <source>
        <strain evidence="11">FRACA_ARgP5</strain>
    </source>
</reference>
<comment type="cofactor">
    <cofactor evidence="1">
        <name>[3Fe-4S] cluster</name>
        <dbReference type="ChEBI" id="CHEBI:21137"/>
    </cofactor>
</comment>
<keyword evidence="2 8" id="KW-0813">Transport</keyword>
<dbReference type="SUPFAM" id="SSF54862">
    <property type="entry name" value="4Fe-4S ferredoxins"/>
    <property type="match status" value="1"/>
</dbReference>
<dbReference type="InterPro" id="IPR001080">
    <property type="entry name" value="3Fe4S_ferredoxin"/>
</dbReference>
<comment type="function">
    <text evidence="8">Ferredoxins are iron-sulfur proteins that transfer electrons in a wide variety of metabolic reactions.</text>
</comment>
<dbReference type="PANTHER" id="PTHR36923">
    <property type="entry name" value="FERREDOXIN"/>
    <property type="match status" value="1"/>
</dbReference>
<dbReference type="GO" id="GO:0005506">
    <property type="term" value="F:iron ion binding"/>
    <property type="evidence" value="ECO:0007669"/>
    <property type="project" value="UniProtKB-UniRule"/>
</dbReference>
<evidence type="ECO:0000256" key="4">
    <source>
        <dbReference type="ARBA" id="ARBA00022982"/>
    </source>
</evidence>
<keyword evidence="6 8" id="KW-0411">Iron-sulfur</keyword>
<keyword evidence="5 8" id="KW-0408">Iron</keyword>
<evidence type="ECO:0000256" key="7">
    <source>
        <dbReference type="ARBA" id="ARBA00023291"/>
    </source>
</evidence>
<dbReference type="InterPro" id="IPR051269">
    <property type="entry name" value="Fe-S_cluster_ET"/>
</dbReference>
<keyword evidence="12" id="KW-1185">Reference proteome</keyword>
<dbReference type="EMBL" id="FZMO01000068">
    <property type="protein sequence ID" value="SNQ46890.1"/>
    <property type="molecule type" value="Genomic_DNA"/>
</dbReference>
<feature type="region of interest" description="Disordered" evidence="9">
    <location>
        <begin position="43"/>
        <end position="64"/>
    </location>
</feature>
<dbReference type="PANTHER" id="PTHR36923:SF3">
    <property type="entry name" value="FERREDOXIN"/>
    <property type="match status" value="1"/>
</dbReference>
<dbReference type="AlphaFoldDB" id="A0A2I2KMK0"/>
<dbReference type="Pfam" id="PF13370">
    <property type="entry name" value="Fer4_13"/>
    <property type="match status" value="1"/>
</dbReference>